<evidence type="ECO:0000313" key="2">
    <source>
        <dbReference type="Proteomes" id="UP000287609"/>
    </source>
</evidence>
<protein>
    <submittedName>
        <fullName evidence="1">Uncharacterized protein</fullName>
    </submittedName>
</protein>
<keyword evidence="2" id="KW-1185">Reference proteome</keyword>
<reference evidence="1 2" key="1">
    <citation type="submission" date="2018-09" db="EMBL/GenBank/DDBJ databases">
        <title>Characterization of the phylogenetic diversity of five novel species belonging to the genus Bifidobacterium.</title>
        <authorList>
            <person name="Lugli G.A."/>
            <person name="Duranti S."/>
            <person name="Milani C."/>
        </authorList>
    </citation>
    <scope>NUCLEOTIDE SEQUENCE [LARGE SCALE GENOMIC DNA]</scope>
    <source>
        <strain evidence="1 2">2036B</strain>
    </source>
</reference>
<organism evidence="1 2">
    <name type="scientific">Bifidobacterium dolichotidis</name>
    <dbReference type="NCBI Taxonomy" id="2306976"/>
    <lineage>
        <taxon>Bacteria</taxon>
        <taxon>Bacillati</taxon>
        <taxon>Actinomycetota</taxon>
        <taxon>Actinomycetes</taxon>
        <taxon>Bifidobacteriales</taxon>
        <taxon>Bifidobacteriaceae</taxon>
        <taxon>Bifidobacterium</taxon>
    </lineage>
</organism>
<proteinExistence type="predicted"/>
<evidence type="ECO:0000313" key="1">
    <source>
        <dbReference type="EMBL" id="RSX55112.1"/>
    </source>
</evidence>
<sequence length="47" mass="5347">MQIYRIHDFIAHEEPLHVQNAQVTDQFALKEAKFTIKRCSSAVSSGT</sequence>
<dbReference type="AlphaFoldDB" id="A0A430FQJ2"/>
<dbReference type="EMBL" id="QXGM01000002">
    <property type="protein sequence ID" value="RSX55112.1"/>
    <property type="molecule type" value="Genomic_DNA"/>
</dbReference>
<comment type="caution">
    <text evidence="1">The sequence shown here is derived from an EMBL/GenBank/DDBJ whole genome shotgun (WGS) entry which is preliminary data.</text>
</comment>
<dbReference type="Proteomes" id="UP000287609">
    <property type="component" value="Unassembled WGS sequence"/>
</dbReference>
<name>A0A430FQJ2_9BIFI</name>
<gene>
    <name evidence="1" type="ORF">D2E26_1166</name>
</gene>
<accession>A0A430FQJ2</accession>